<feature type="transmembrane region" description="Helical" evidence="1">
    <location>
        <begin position="114"/>
        <end position="137"/>
    </location>
</feature>
<sequence length="255" mass="29866">MGCSLYQTFFIILVLITFCISILTTFTFIFDNIPNEYDRFSARNLLNGYHNTITCSSNPFKNKYTFSYSLGTKYQYSCPMSLSTIIKLSISCLLCMAVSILIIYCVIIKKISSMCIIVMLCCILNTMYSLYCEFFFIHEEIEGRYFCETLRTTQWQSPVSNFKCHTYRYTVFSILHTTTVVSLMVCGISSSFYIKDYKEQQYLNKKIENDEKEKEHKFTENETYQNDVLVNFEELANNKHNVKPGEVDFSQLTYN</sequence>
<feature type="transmembrane region" description="Helical" evidence="1">
    <location>
        <begin position="169"/>
        <end position="194"/>
    </location>
</feature>
<dbReference type="EMBL" id="BDEQ01000001">
    <property type="protein sequence ID" value="GAT93442.1"/>
    <property type="molecule type" value="Genomic_DNA"/>
</dbReference>
<dbReference type="VEuPathDB" id="AmoebaDB:EHI8A_190170"/>
<evidence type="ECO:0000313" key="3">
    <source>
        <dbReference type="Proteomes" id="UP000078387"/>
    </source>
</evidence>
<keyword evidence="1" id="KW-0472">Membrane</keyword>
<organism evidence="2 3">
    <name type="scientific">Entamoeba histolytica</name>
    <dbReference type="NCBI Taxonomy" id="5759"/>
    <lineage>
        <taxon>Eukaryota</taxon>
        <taxon>Amoebozoa</taxon>
        <taxon>Evosea</taxon>
        <taxon>Archamoebae</taxon>
        <taxon>Mastigamoebida</taxon>
        <taxon>Entamoebidae</taxon>
        <taxon>Entamoeba</taxon>
    </lineage>
</organism>
<evidence type="ECO:0000256" key="1">
    <source>
        <dbReference type="SAM" id="Phobius"/>
    </source>
</evidence>
<name>A0A5K1V2A0_ENTHI</name>
<protein>
    <submittedName>
        <fullName evidence="2">Uncharacterized protein</fullName>
    </submittedName>
</protein>
<dbReference type="Proteomes" id="UP000078387">
    <property type="component" value="Unassembled WGS sequence"/>
</dbReference>
<feature type="transmembrane region" description="Helical" evidence="1">
    <location>
        <begin position="9"/>
        <end position="30"/>
    </location>
</feature>
<dbReference type="VEuPathDB" id="AmoebaDB:EHI7A_166960"/>
<comment type="caution">
    <text evidence="2">The sequence shown here is derived from an EMBL/GenBank/DDBJ whole genome shotgun (WGS) entry which is preliminary data.</text>
</comment>
<keyword evidence="1" id="KW-1133">Transmembrane helix</keyword>
<evidence type="ECO:0000313" key="2">
    <source>
        <dbReference type="EMBL" id="GAT93442.1"/>
    </source>
</evidence>
<accession>A0A5K1V2A0</accession>
<gene>
    <name evidence="2" type="ORF">CL6EHI_130950</name>
</gene>
<dbReference type="VEuPathDB" id="AmoebaDB:EHI_130950"/>
<feature type="transmembrane region" description="Helical" evidence="1">
    <location>
        <begin position="85"/>
        <end position="107"/>
    </location>
</feature>
<dbReference type="VEuPathDB" id="AmoebaDB:EHI5A_169450"/>
<proteinExistence type="predicted"/>
<dbReference type="AlphaFoldDB" id="A0A5K1V2A0"/>
<dbReference type="OMA" id="NRIECHT"/>
<keyword evidence="1" id="KW-0812">Transmembrane</keyword>
<dbReference type="VEuPathDB" id="AmoebaDB:KM1_264240"/>
<reference evidence="2 3" key="1">
    <citation type="submission" date="2016-05" db="EMBL/GenBank/DDBJ databases">
        <title>First whole genome sequencing of Entamoeba histolytica HM1:IMSS-clone-6.</title>
        <authorList>
            <person name="Mukherjee Avik.K."/>
            <person name="Izumyama S."/>
            <person name="Nakada-Tsukui K."/>
            <person name="Nozaki T."/>
        </authorList>
    </citation>
    <scope>NUCLEOTIDE SEQUENCE [LARGE SCALE GENOMIC DNA]</scope>
    <source>
        <strain evidence="2 3">HM1:IMSS clone 6</strain>
    </source>
</reference>